<dbReference type="EMBL" id="JABELD010000160">
    <property type="protein sequence ID" value="MBU2739946.1"/>
    <property type="molecule type" value="Genomic_DNA"/>
</dbReference>
<sequence length="185" mass="20232">MSSDYLSVKNERLGGEAPLEQLASGPLEMTTYPPDLKIAPETIIGQTEISVPAILQSELKSQYEELGEALNELAEMDDDEWHVNPDVYHVACYAASSLMDNGFPAPQVFTHGPKSVVFNWLAGSRNLYLTLSNSVISALISTPKSVEHRLQFTVAQLESPETIFPSIELVCFGSEVVTISASTRN</sequence>
<evidence type="ECO:0000313" key="1">
    <source>
        <dbReference type="EMBL" id="MBU2739946.1"/>
    </source>
</evidence>
<name>A0ABS5ZTM7_9PROT</name>
<evidence type="ECO:0000313" key="2">
    <source>
        <dbReference type="Proteomes" id="UP001197028"/>
    </source>
</evidence>
<accession>A0ABS5ZTM7</accession>
<comment type="caution">
    <text evidence="1">The sequence shown here is derived from an EMBL/GenBank/DDBJ whole genome shotgun (WGS) entry which is preliminary data.</text>
</comment>
<gene>
    <name evidence="1" type="ORF">HJG40_14410</name>
</gene>
<protein>
    <submittedName>
        <fullName evidence="1">Uncharacterized protein</fullName>
    </submittedName>
</protein>
<dbReference type="RefSeq" id="WP_215864818.1">
    <property type="nucleotide sequence ID" value="NZ_JABELD010000160.1"/>
</dbReference>
<keyword evidence="2" id="KW-1185">Reference proteome</keyword>
<dbReference type="Proteomes" id="UP001197028">
    <property type="component" value="Unassembled WGS sequence"/>
</dbReference>
<organism evidence="1 2">
    <name type="scientific">Acidithiobacillus concretivorus</name>
    <dbReference type="NCBI Taxonomy" id="3063952"/>
    <lineage>
        <taxon>Bacteria</taxon>
        <taxon>Pseudomonadati</taxon>
        <taxon>Pseudomonadota</taxon>
        <taxon>Acidithiobacillia</taxon>
        <taxon>Acidithiobacillales</taxon>
        <taxon>Acidithiobacillaceae</taxon>
        <taxon>Acidithiobacillus</taxon>
    </lineage>
</organism>
<reference evidence="1 2" key="1">
    <citation type="journal article" date="2021" name="ISME J.">
        <title>Genomic evolution of the class Acidithiobacillia: deep-branching Proteobacteria living in extreme acidic conditions.</title>
        <authorList>
            <person name="Moya-Beltran A."/>
            <person name="Beard S."/>
            <person name="Rojas-Villalobos C."/>
            <person name="Issotta F."/>
            <person name="Gallardo Y."/>
            <person name="Ulloa R."/>
            <person name="Giaveno A."/>
            <person name="Degli Esposti M."/>
            <person name="Johnson D.B."/>
            <person name="Quatrini R."/>
        </authorList>
    </citation>
    <scope>NUCLEOTIDE SEQUENCE [LARGE SCALE GENOMIC DNA]</scope>
    <source>
        <strain evidence="1 2">ATCC 19703</strain>
    </source>
</reference>
<proteinExistence type="predicted"/>